<feature type="compositionally biased region" description="Basic and acidic residues" evidence="1">
    <location>
        <begin position="319"/>
        <end position="330"/>
    </location>
</feature>
<evidence type="ECO:0000256" key="1">
    <source>
        <dbReference type="SAM" id="MobiDB-lite"/>
    </source>
</evidence>
<proteinExistence type="predicted"/>
<dbReference type="SUPFAM" id="SSF52540">
    <property type="entry name" value="P-loop containing nucleoside triphosphate hydrolases"/>
    <property type="match status" value="1"/>
</dbReference>
<evidence type="ECO:0000313" key="3">
    <source>
        <dbReference type="Proteomes" id="UP000324252"/>
    </source>
</evidence>
<dbReference type="Proteomes" id="UP000324252">
    <property type="component" value="Unassembled WGS sequence"/>
</dbReference>
<feature type="region of interest" description="Disordered" evidence="1">
    <location>
        <begin position="302"/>
        <end position="336"/>
    </location>
</feature>
<protein>
    <submittedName>
        <fullName evidence="2">Uncharacterized protein</fullName>
    </submittedName>
</protein>
<gene>
    <name evidence="2" type="ORF">SAMN05444142_103341</name>
</gene>
<accession>A0A1H0JA49</accession>
<evidence type="ECO:0000313" key="2">
    <source>
        <dbReference type="EMBL" id="SHK12340.1"/>
    </source>
</evidence>
<dbReference type="AlphaFoldDB" id="A0A1H0JA49"/>
<organism evidence="2 3">
    <name type="scientific">Lutimaribacter pacificus</name>
    <dbReference type="NCBI Taxonomy" id="391948"/>
    <lineage>
        <taxon>Bacteria</taxon>
        <taxon>Pseudomonadati</taxon>
        <taxon>Pseudomonadota</taxon>
        <taxon>Alphaproteobacteria</taxon>
        <taxon>Rhodobacterales</taxon>
        <taxon>Roseobacteraceae</taxon>
        <taxon>Lutimaribacter</taxon>
    </lineage>
</organism>
<reference evidence="2 3" key="1">
    <citation type="submission" date="2016-11" db="EMBL/GenBank/DDBJ databases">
        <authorList>
            <person name="Varghese N."/>
            <person name="Submissions S."/>
        </authorList>
    </citation>
    <scope>NUCLEOTIDE SEQUENCE [LARGE SCALE GENOMIC DNA]</scope>
    <source>
        <strain evidence="2 3">DSM 29620</strain>
    </source>
</reference>
<keyword evidence="3" id="KW-1185">Reference proteome</keyword>
<dbReference type="RefSeq" id="WP_223228026.1">
    <property type="nucleotide sequence ID" value="NZ_FNIO01000005.1"/>
</dbReference>
<name>A0A1H0JA49_9RHOB</name>
<dbReference type="InterPro" id="IPR027417">
    <property type="entry name" value="P-loop_NTPase"/>
</dbReference>
<sequence>MMATAVISRRPLWQVALNRVRKAMDVILHLGAHRTASTSFQTYLRDNAAALAGQGIAVWDPRRTRNGLFAGIWPGQLPQPLTGGPLRAGGRIALALEAEVARGTRQLIVSDENIIGTPRAGIRAGRLYPAAGERVARLAAAFGGNLSRAVLSVRCPDAYWASLIAMTAARGHPLPGPHRLQALTDSARGWREVIADIACALPGLPLYVMPHEVYGAVPERRFARMMPLADAPAAHARQRLNAAPRLPQLRAALADAGRDARHLAAGDGPFAPFSGAQSAQLRQRYAGDLAWLAAGADGLATLMTEKTPGPEGITPDPGQTERGHAHDHQGRVAQAG</sequence>
<dbReference type="EMBL" id="FQZZ01000003">
    <property type="protein sequence ID" value="SHK12340.1"/>
    <property type="molecule type" value="Genomic_DNA"/>
</dbReference>